<accession>A0A2P7YQE4</accession>
<name>A0A2P7YQE4_9ASCO</name>
<dbReference type="GeneID" id="36566126"/>
<comment type="caution">
    <text evidence="1">The sequence shown here is derived from an EMBL/GenBank/DDBJ whole genome shotgun (WGS) entry which is preliminary data.</text>
</comment>
<dbReference type="RefSeq" id="XP_024713507.1">
    <property type="nucleotide sequence ID" value="XM_024858101.1"/>
</dbReference>
<dbReference type="VEuPathDB" id="FungiDB:C7M61_002737"/>
<dbReference type="AlphaFoldDB" id="A0A2P7YQE4"/>
<keyword evidence="2" id="KW-1185">Reference proteome</keyword>
<dbReference type="EMBL" id="PYFQ01000006">
    <property type="protein sequence ID" value="PSK38182.1"/>
    <property type="molecule type" value="Genomic_DNA"/>
</dbReference>
<dbReference type="Proteomes" id="UP000241107">
    <property type="component" value="Unassembled WGS sequence"/>
</dbReference>
<proteinExistence type="predicted"/>
<evidence type="ECO:0008006" key="3">
    <source>
        <dbReference type="Google" id="ProtNLM"/>
    </source>
</evidence>
<protein>
    <recommendedName>
        <fullName evidence="3">Ornithine decarboxylase antizyme</fullName>
    </recommendedName>
</protein>
<organism evidence="1 2">
    <name type="scientific">Candidozyma pseudohaemuli</name>
    <dbReference type="NCBI Taxonomy" id="418784"/>
    <lineage>
        <taxon>Eukaryota</taxon>
        <taxon>Fungi</taxon>
        <taxon>Dikarya</taxon>
        <taxon>Ascomycota</taxon>
        <taxon>Saccharomycotina</taxon>
        <taxon>Pichiomycetes</taxon>
        <taxon>Metschnikowiaceae</taxon>
        <taxon>Candidozyma</taxon>
    </lineage>
</organism>
<sequence>MNIPEPEYDLNRYRPVTGASGSCLYADKAVNYNTAATQLNQYGWIEPLPAKNPMGVFLMSTEGVQALVAKDSLRSCVDFVEMCEEKLGIAGCYILIPKRTNGAQQMVKFLSQCLDVSFAEAKGVELLRGYDSLDWYICKCEL</sequence>
<reference evidence="1 2" key="1">
    <citation type="submission" date="2018-03" db="EMBL/GenBank/DDBJ databases">
        <title>Candida pseudohaemulonii genome assembly and annotation.</title>
        <authorList>
            <person name="Munoz J.F."/>
            <person name="Gade L.G."/>
            <person name="Chow N.A."/>
            <person name="Litvintseva A.P."/>
            <person name="Loparev V.N."/>
            <person name="Cuomo C.A."/>
        </authorList>
    </citation>
    <scope>NUCLEOTIDE SEQUENCE [LARGE SCALE GENOMIC DNA]</scope>
    <source>
        <strain evidence="1 2">B12108</strain>
    </source>
</reference>
<evidence type="ECO:0000313" key="2">
    <source>
        <dbReference type="Proteomes" id="UP000241107"/>
    </source>
</evidence>
<gene>
    <name evidence="1" type="ORF">C7M61_002737</name>
</gene>
<dbReference type="OrthoDB" id="10432304at2759"/>
<evidence type="ECO:0000313" key="1">
    <source>
        <dbReference type="EMBL" id="PSK38182.1"/>
    </source>
</evidence>